<evidence type="ECO:0000313" key="1">
    <source>
        <dbReference type="EMBL" id="QHT00937.1"/>
    </source>
</evidence>
<dbReference type="AlphaFoldDB" id="A0A6C0C993"/>
<proteinExistence type="predicted"/>
<name>A0A6C0C993_9ZZZZ</name>
<sequence>MRKLLRIIENNNIINILKNNLDYQLEFNVDLDEIRKV</sequence>
<protein>
    <submittedName>
        <fullName evidence="1">Uncharacterized protein</fullName>
    </submittedName>
</protein>
<organism evidence="1">
    <name type="scientific">viral metagenome</name>
    <dbReference type="NCBI Taxonomy" id="1070528"/>
    <lineage>
        <taxon>unclassified sequences</taxon>
        <taxon>metagenomes</taxon>
        <taxon>organismal metagenomes</taxon>
    </lineage>
</organism>
<dbReference type="EMBL" id="MN739361">
    <property type="protein sequence ID" value="QHT00937.1"/>
    <property type="molecule type" value="Genomic_DNA"/>
</dbReference>
<accession>A0A6C0C993</accession>
<reference evidence="1" key="1">
    <citation type="journal article" date="2020" name="Nature">
        <title>Giant virus diversity and host interactions through global metagenomics.</title>
        <authorList>
            <person name="Schulz F."/>
            <person name="Roux S."/>
            <person name="Paez-Espino D."/>
            <person name="Jungbluth S."/>
            <person name="Walsh D.A."/>
            <person name="Denef V.J."/>
            <person name="McMahon K.D."/>
            <person name="Konstantinidis K.T."/>
            <person name="Eloe-Fadrosh E.A."/>
            <person name="Kyrpides N.C."/>
            <person name="Woyke T."/>
        </authorList>
    </citation>
    <scope>NUCLEOTIDE SEQUENCE</scope>
    <source>
        <strain evidence="1">GVMAG-M-3300020192-26</strain>
    </source>
</reference>